<keyword evidence="1" id="KW-0488">Methylation</keyword>
<protein>
    <submittedName>
        <fullName evidence="2">Putative type II secretion system protein</fullName>
    </submittedName>
</protein>
<evidence type="ECO:0000313" key="3">
    <source>
        <dbReference type="Proteomes" id="UP000190868"/>
    </source>
</evidence>
<dbReference type="InterPro" id="IPR000983">
    <property type="entry name" value="Bac_GSPG_pilin"/>
</dbReference>
<reference evidence="3" key="1">
    <citation type="submission" date="2016-09" db="EMBL/GenBank/DDBJ databases">
        <title>Comparative genomics of the Campylobacter concisus group.</title>
        <authorList>
            <person name="Miller W.G."/>
            <person name="Yee E."/>
            <person name="Chapman M.H."/>
            <person name="Huynh S."/>
            <person name="Bono J.L."/>
            <person name="On S.L.W."/>
            <person name="StLeger J."/>
            <person name="Foster G."/>
            <person name="Parker C.T."/>
        </authorList>
    </citation>
    <scope>NUCLEOTIDE SEQUENCE [LARGE SCALE GENOMIC DNA]</scope>
    <source>
        <strain evidence="3">RM18021</strain>
    </source>
</reference>
<dbReference type="Proteomes" id="UP000190868">
    <property type="component" value="Chromosome"/>
</dbReference>
<sequence>MRKAFTMIELVFIITIIGILSGVAIMKMNFGRTDAEIQNAKVQLASVKSAIMVYYNDKLLFGKPQYPETLDKGGKLFGAILPIGSIKPSTGKNGWKTTKTDGEYTFTVSGRSVKFKYDKAKGTLTCEPNPDTTLCSQLE</sequence>
<dbReference type="GO" id="GO:0015627">
    <property type="term" value="C:type II protein secretion system complex"/>
    <property type="evidence" value="ECO:0007669"/>
    <property type="project" value="InterPro"/>
</dbReference>
<evidence type="ECO:0000313" key="2">
    <source>
        <dbReference type="EMBL" id="AQW87960.1"/>
    </source>
</evidence>
<dbReference type="AlphaFoldDB" id="A0A1S6U8E5"/>
<dbReference type="GO" id="GO:0015628">
    <property type="term" value="P:protein secretion by the type II secretion system"/>
    <property type="evidence" value="ECO:0007669"/>
    <property type="project" value="InterPro"/>
</dbReference>
<proteinExistence type="predicted"/>
<evidence type="ECO:0000256" key="1">
    <source>
        <dbReference type="ARBA" id="ARBA00022481"/>
    </source>
</evidence>
<keyword evidence="3" id="KW-1185">Reference proteome</keyword>
<dbReference type="KEGG" id="cpin:CPIN18020_1113"/>
<accession>A0A1S6U8E5</accession>
<dbReference type="RefSeq" id="WP_078423521.1">
    <property type="nucleotide sequence ID" value="NZ_CP017018.1"/>
</dbReference>
<dbReference type="EMBL" id="CP017258">
    <property type="protein sequence ID" value="AQW87960.1"/>
    <property type="molecule type" value="Genomic_DNA"/>
</dbReference>
<organism evidence="2 3">
    <name type="scientific">Campylobacter pinnipediorum subsp. caledonicus</name>
    <dbReference type="NCBI Taxonomy" id="1874362"/>
    <lineage>
        <taxon>Bacteria</taxon>
        <taxon>Pseudomonadati</taxon>
        <taxon>Campylobacterota</taxon>
        <taxon>Epsilonproteobacteria</taxon>
        <taxon>Campylobacterales</taxon>
        <taxon>Campylobacteraceae</taxon>
        <taxon>Campylobacter</taxon>
    </lineage>
</organism>
<dbReference type="Gene3D" id="3.30.700.10">
    <property type="entry name" value="Glycoprotein, Type 4 Pilin"/>
    <property type="match status" value="1"/>
</dbReference>
<dbReference type="GeneID" id="56566753"/>
<dbReference type="PRINTS" id="PR00813">
    <property type="entry name" value="BCTERIALGSPG"/>
</dbReference>
<dbReference type="InterPro" id="IPR045584">
    <property type="entry name" value="Pilin-like"/>
</dbReference>
<gene>
    <name evidence="2" type="ORF">CPIN18021_1162</name>
</gene>
<dbReference type="SUPFAM" id="SSF54523">
    <property type="entry name" value="Pili subunits"/>
    <property type="match status" value="1"/>
</dbReference>
<name>A0A1S6U8E5_9BACT</name>